<dbReference type="InterPro" id="IPR006631">
    <property type="entry name" value="DM4_12"/>
</dbReference>
<dbReference type="PANTHER" id="PTHR21398">
    <property type="entry name" value="AGAP007094-PA"/>
    <property type="match status" value="1"/>
</dbReference>
<dbReference type="Pfam" id="PF07841">
    <property type="entry name" value="DM4_12"/>
    <property type="match status" value="1"/>
</dbReference>
<sequence length="131" mass="15104">MISTNMGVMFNIDLPTNLSVWYPWRADYRRKRSDDSNQAFYGLLQTVLSMNDFDGQACLQKSICQLREEPISGNDIPHQLLNLFFGPGQRHTNAVWEPRHHNTSCDLTFPSCQFTPVDLFMELISSSWSLT</sequence>
<proteinExistence type="predicted"/>
<accession>A0A1B6MSF6</accession>
<reference evidence="1" key="1">
    <citation type="submission" date="2015-11" db="EMBL/GenBank/DDBJ databases">
        <title>De novo transcriptome assembly of four potential Pierce s Disease insect vectors from Arizona vineyards.</title>
        <authorList>
            <person name="Tassone E.E."/>
        </authorList>
    </citation>
    <scope>NUCLEOTIDE SEQUENCE</scope>
</reference>
<name>A0A1B6MSF6_9HEMI</name>
<dbReference type="AlphaFoldDB" id="A0A1B6MSF6"/>
<organism evidence="1">
    <name type="scientific">Graphocephala atropunctata</name>
    <dbReference type="NCBI Taxonomy" id="36148"/>
    <lineage>
        <taxon>Eukaryota</taxon>
        <taxon>Metazoa</taxon>
        <taxon>Ecdysozoa</taxon>
        <taxon>Arthropoda</taxon>
        <taxon>Hexapoda</taxon>
        <taxon>Insecta</taxon>
        <taxon>Pterygota</taxon>
        <taxon>Neoptera</taxon>
        <taxon>Paraneoptera</taxon>
        <taxon>Hemiptera</taxon>
        <taxon>Auchenorrhyncha</taxon>
        <taxon>Membracoidea</taxon>
        <taxon>Cicadellidae</taxon>
        <taxon>Cicadellinae</taxon>
        <taxon>Cicadellini</taxon>
        <taxon>Graphocephala</taxon>
    </lineage>
</organism>
<feature type="non-terminal residue" evidence="1">
    <location>
        <position position="131"/>
    </location>
</feature>
<protein>
    <submittedName>
        <fullName evidence="1">Uncharacterized protein</fullName>
    </submittedName>
</protein>
<dbReference type="PANTHER" id="PTHR21398:SF6">
    <property type="entry name" value="AGAP007094-PA"/>
    <property type="match status" value="1"/>
</dbReference>
<gene>
    <name evidence="1" type="ORF">g.3660</name>
</gene>
<dbReference type="SMART" id="SM00718">
    <property type="entry name" value="DM4_12"/>
    <property type="match status" value="1"/>
</dbReference>
<dbReference type="EMBL" id="GEBQ01001107">
    <property type="protein sequence ID" value="JAT38870.1"/>
    <property type="molecule type" value="Transcribed_RNA"/>
</dbReference>
<evidence type="ECO:0000313" key="1">
    <source>
        <dbReference type="EMBL" id="JAT38870.1"/>
    </source>
</evidence>